<proteinExistence type="inferred from homology"/>
<comment type="subcellular location">
    <subcellularLocation>
        <location evidence="1">Membrane</location>
        <topology evidence="1">Multi-pass membrane protein</topology>
    </subcellularLocation>
</comment>
<feature type="transmembrane region" description="Helical" evidence="6">
    <location>
        <begin position="443"/>
        <end position="464"/>
    </location>
</feature>
<dbReference type="PANTHER" id="PTHR12372">
    <property type="entry name" value="PECANEX"/>
    <property type="match status" value="1"/>
</dbReference>
<feature type="transmembrane region" description="Helical" evidence="6">
    <location>
        <begin position="412"/>
        <end position="431"/>
    </location>
</feature>
<evidence type="ECO:0000256" key="3">
    <source>
        <dbReference type="ARBA" id="ARBA00022692"/>
    </source>
</evidence>
<feature type="transmembrane region" description="Helical" evidence="6">
    <location>
        <begin position="502"/>
        <end position="527"/>
    </location>
</feature>
<protein>
    <submittedName>
        <fullName evidence="8">Pecanex-like protein 4</fullName>
    </submittedName>
</protein>
<keyword evidence="5 6" id="KW-0472">Membrane</keyword>
<evidence type="ECO:0000313" key="9">
    <source>
        <dbReference type="Proteomes" id="UP001470230"/>
    </source>
</evidence>
<feature type="transmembrane region" description="Helical" evidence="6">
    <location>
        <begin position="308"/>
        <end position="332"/>
    </location>
</feature>
<feature type="transmembrane region" description="Helical" evidence="6">
    <location>
        <begin position="55"/>
        <end position="77"/>
    </location>
</feature>
<keyword evidence="4 6" id="KW-1133">Transmembrane helix</keyword>
<feature type="transmembrane region" description="Helical" evidence="6">
    <location>
        <begin position="24"/>
        <end position="43"/>
    </location>
</feature>
<evidence type="ECO:0000259" key="7">
    <source>
        <dbReference type="Pfam" id="PF05041"/>
    </source>
</evidence>
<feature type="domain" description="Pecanex C-terminal" evidence="7">
    <location>
        <begin position="1117"/>
        <end position="1196"/>
    </location>
</feature>
<comment type="similarity">
    <text evidence="2">Belongs to the pecanex family.</text>
</comment>
<accession>A0ABR2H6L6</accession>
<feature type="transmembrane region" description="Helical" evidence="6">
    <location>
        <begin position="471"/>
        <end position="490"/>
    </location>
</feature>
<evidence type="ECO:0000313" key="8">
    <source>
        <dbReference type="EMBL" id="KAK8841845.1"/>
    </source>
</evidence>
<dbReference type="Pfam" id="PF05041">
    <property type="entry name" value="Pecanex_C"/>
    <property type="match status" value="1"/>
</dbReference>
<dbReference type="PANTHER" id="PTHR12372:SF7">
    <property type="entry name" value="PROTEIN PECANEX"/>
    <property type="match status" value="1"/>
</dbReference>
<feature type="transmembrane region" description="Helical" evidence="6">
    <location>
        <begin position="197"/>
        <end position="217"/>
    </location>
</feature>
<evidence type="ECO:0000256" key="2">
    <source>
        <dbReference type="ARBA" id="ARBA00010170"/>
    </source>
</evidence>
<dbReference type="InterPro" id="IPR007735">
    <property type="entry name" value="Pecanex_C"/>
</dbReference>
<dbReference type="EMBL" id="JAPFFF010000040">
    <property type="protein sequence ID" value="KAK8841845.1"/>
    <property type="molecule type" value="Genomic_DNA"/>
</dbReference>
<sequence length="1206" mass="137380">MTTLIDISRSFFGGLELDRANKQIHWIIVYLVLYSFYSFYYYVPELQTKNARLIGCGVVLSIILILKIAFFIIRFLISLGFDNEIPKDELESQEEICPSQIPSDVWKYKSLLSNAGANIDSEVLDLINIGVDPAGLMTLIDYLQDTNQMGKSTEIEQPDVFFDNHSSFNKTEIKIGNRIYTLPFTIHQIDYILPSTPSLICILVSVIFGFSSSYLSMSLTSEFKSYEKCFLSFVLASSTFSIIQPPNVDPYNTSINDPWNSCARPFIVTFFCSLWRLILDYLCEPNTHTANDSVLYQIYGIRIEWNVILPYIFIILRYGLFFSLIMFVGFYGHPITSFVAYLESCGRYFFGQNGAGGFLHLFVQLIRGSASVAAVWGFLQIKDPKSNFEWEVDIYDSTLSDPLVKCTKHHSLIICSSIAVSTLINLFPVLLNSFLIKHWFSTFFFPIIAAVISFIIPCIYTVAIHDRYDEMRWFCFAWLLVFELIFPYLYSANKYFCFHFLIFSPLSFVSIFRYISSLIIAPLYLSLSLQTINVYHKMDNLILAFIITHAVHKIHSECHIFALAAFISSLTLPEDFGKKDPTVNLFLSLLIATRIETVLPAIKIILNSRYYQLFFDELFELDDLPYFGKFITAKIVNNLLILVDVIVKIPTLFWCVLFGGGFGPGSGIPYILLPHPHRPNYFFDWPKNLNAYRNIDKDTNTKTKNVGAIRSPTSQLSIIFEKNIDEHPIETPVYMSAVRSIAKSLGPVIKSGRLGYVDNGNMYIFKSKNNNAAFFLHVISIEPSCFRFQLRGLEYKSQTLCHEGEESNLDAIANDYEFSILSFNTHAAFAATATDYDFRSYSVNLSMYDVSTTPVSQAFIGIEDDVKFQWFIYAFSFAFKKFIGQDNSQFGSSLNLSSNENTMSSGNLLGDSFGNFIEILRVKFNELPPEIGIFSFIQQSQPLFERILQFFVGADSQGYPSFEEEALISCLHEGEQQGRVPPIVLVFNLFSLLVSSLFDKDRRLVLQNAASNFCGDKVAVHEWAVDFISSVPSEIRQAFLREFIQLGYIYCFLASCSVLDIGSTDEGQLPSNETLTDIFQQLTELSDSTVIAPINSQQFIREFTIGDRMLIAITGDKVLRFALSSSNWCVFQINQDYARGIWSEEARDILFFGDEDSERMSIQENIYFLNNLIIQSCETPIGYPAYSSEIFEAYANPFIKGNLIFV</sequence>
<evidence type="ECO:0000256" key="5">
    <source>
        <dbReference type="ARBA" id="ARBA00023136"/>
    </source>
</evidence>
<keyword evidence="9" id="KW-1185">Reference proteome</keyword>
<dbReference type="InterPro" id="IPR039797">
    <property type="entry name" value="Pecanex"/>
</dbReference>
<gene>
    <name evidence="8" type="ORF">M9Y10_026797</name>
</gene>
<dbReference type="Proteomes" id="UP001470230">
    <property type="component" value="Unassembled WGS sequence"/>
</dbReference>
<evidence type="ECO:0000256" key="4">
    <source>
        <dbReference type="ARBA" id="ARBA00022989"/>
    </source>
</evidence>
<organism evidence="8 9">
    <name type="scientific">Tritrichomonas musculus</name>
    <dbReference type="NCBI Taxonomy" id="1915356"/>
    <lineage>
        <taxon>Eukaryota</taxon>
        <taxon>Metamonada</taxon>
        <taxon>Parabasalia</taxon>
        <taxon>Tritrichomonadida</taxon>
        <taxon>Tritrichomonadidae</taxon>
        <taxon>Tritrichomonas</taxon>
    </lineage>
</organism>
<name>A0ABR2H6L6_9EUKA</name>
<reference evidence="8 9" key="1">
    <citation type="submission" date="2024-04" db="EMBL/GenBank/DDBJ databases">
        <title>Tritrichomonas musculus Genome.</title>
        <authorList>
            <person name="Alves-Ferreira E."/>
            <person name="Grigg M."/>
            <person name="Lorenzi H."/>
            <person name="Galac M."/>
        </authorList>
    </citation>
    <scope>NUCLEOTIDE SEQUENCE [LARGE SCALE GENOMIC DNA]</scope>
    <source>
        <strain evidence="8 9">EAF2021</strain>
    </source>
</reference>
<evidence type="ECO:0000256" key="6">
    <source>
        <dbReference type="SAM" id="Phobius"/>
    </source>
</evidence>
<evidence type="ECO:0000256" key="1">
    <source>
        <dbReference type="ARBA" id="ARBA00004141"/>
    </source>
</evidence>
<comment type="caution">
    <text evidence="8">The sequence shown here is derived from an EMBL/GenBank/DDBJ whole genome shotgun (WGS) entry which is preliminary data.</text>
</comment>
<keyword evidence="3 6" id="KW-0812">Transmembrane</keyword>
<feature type="transmembrane region" description="Helical" evidence="6">
    <location>
        <begin position="358"/>
        <end position="379"/>
    </location>
</feature>